<evidence type="ECO:0000313" key="3">
    <source>
        <dbReference type="EMBL" id="MFB9646687.1"/>
    </source>
</evidence>
<dbReference type="SUPFAM" id="SSF51306">
    <property type="entry name" value="LexA/Signal peptidase"/>
    <property type="match status" value="1"/>
</dbReference>
<dbReference type="RefSeq" id="WP_344715337.1">
    <property type="nucleotide sequence ID" value="NZ_BAAAWH010000001.1"/>
</dbReference>
<accession>A0ABV5T443</accession>
<feature type="transmembrane region" description="Helical" evidence="2">
    <location>
        <begin position="200"/>
        <end position="223"/>
    </location>
</feature>
<keyword evidence="2" id="KW-0812">Transmembrane</keyword>
<comment type="caution">
    <text evidence="3">The sequence shown here is derived from an EMBL/GenBank/DDBJ whole genome shotgun (WGS) entry which is preliminary data.</text>
</comment>
<dbReference type="SUPFAM" id="SSF49384">
    <property type="entry name" value="Carbohydrate-binding domain"/>
    <property type="match status" value="1"/>
</dbReference>
<sequence>MDGMTGGGRRGQLLRRLRSLAGWLVIVSILAVSVPGPWGPAPVGITVVSGESMLPTYDPQDLLVTWRSGAYPAGTPVVYRIPEGGPGAGMNVVHRVVSVAPDGTHLMQGDNNAAVDPWRPLDSDVRGEVILRIPGGAYALRMVASPLFLAALCGVMLGAAVFIWQRERGGQPPKGPDSPRRDGLSGPRRRSTRTRREPRTAGAGVTLLTSALAVAVLVVPASAAAGSVSSDNLFATTVSGTIPPPAPLVTAVVNVTSSDRQQYCATVTVSTTSPTDITWNATLDHSTPGITDTAYWLAAAPTNLHNSATTVSFDAGAGAWVTKGVSRNAQIKAGAPTTFSYCAPTGAAAPYVDTALNVLIDFSGGQQYCVNVTVSTTSTGWVKWRGTVDHSTPNLTNPLYWLNAVPGFQNVVSQSFDPVTGTWVIAGVGHNAMIKSGTPATFGYCAPVNPSAPLVDAMVSVVPRNTPTVPGGQYCADVTVSTTSTDWIKWRAVLTQATPNITGPNFLLTSRPGNFWDSTSIDFTAGSGTFTWRLSGASYNSVIKAGTPKTFGFCRG</sequence>
<keyword evidence="2" id="KW-0472">Membrane</keyword>
<reference evidence="3 4" key="1">
    <citation type="submission" date="2024-09" db="EMBL/GenBank/DDBJ databases">
        <authorList>
            <person name="Sun Q."/>
            <person name="Mori K."/>
        </authorList>
    </citation>
    <scope>NUCLEOTIDE SEQUENCE [LARGE SCALE GENOMIC DNA]</scope>
    <source>
        <strain evidence="3 4">JCM 1342</strain>
    </source>
</reference>
<dbReference type="EMBL" id="JBHMBE010000004">
    <property type="protein sequence ID" value="MFB9646687.1"/>
    <property type="molecule type" value="Genomic_DNA"/>
</dbReference>
<dbReference type="CDD" id="cd06462">
    <property type="entry name" value="Peptidase_S24_S26"/>
    <property type="match status" value="1"/>
</dbReference>
<dbReference type="InterPro" id="IPR036286">
    <property type="entry name" value="LexA/Signal_pep-like_sf"/>
</dbReference>
<protein>
    <submittedName>
        <fullName evidence="3">S24/S26 family peptidase</fullName>
    </submittedName>
</protein>
<organism evidence="3 4">
    <name type="scientific">Microbacterium terregens</name>
    <dbReference type="NCBI Taxonomy" id="69363"/>
    <lineage>
        <taxon>Bacteria</taxon>
        <taxon>Bacillati</taxon>
        <taxon>Actinomycetota</taxon>
        <taxon>Actinomycetes</taxon>
        <taxon>Micrococcales</taxon>
        <taxon>Microbacteriaceae</taxon>
        <taxon>Microbacterium</taxon>
    </lineage>
</organism>
<evidence type="ECO:0000313" key="4">
    <source>
        <dbReference type="Proteomes" id="UP001589611"/>
    </source>
</evidence>
<feature type="transmembrane region" description="Helical" evidence="2">
    <location>
        <begin position="20"/>
        <end position="38"/>
    </location>
</feature>
<dbReference type="Proteomes" id="UP001589611">
    <property type="component" value="Unassembled WGS sequence"/>
</dbReference>
<keyword evidence="2" id="KW-1133">Transmembrane helix</keyword>
<evidence type="ECO:0000256" key="2">
    <source>
        <dbReference type="SAM" id="Phobius"/>
    </source>
</evidence>
<gene>
    <name evidence="3" type="ORF">ACFFPJ_12875</name>
</gene>
<name>A0ABV5T443_9MICO</name>
<dbReference type="InterPro" id="IPR008965">
    <property type="entry name" value="CBM2/CBM3_carb-bd_dom_sf"/>
</dbReference>
<keyword evidence="4" id="KW-1185">Reference proteome</keyword>
<proteinExistence type="predicted"/>
<feature type="transmembrane region" description="Helical" evidence="2">
    <location>
        <begin position="143"/>
        <end position="164"/>
    </location>
</feature>
<feature type="region of interest" description="Disordered" evidence="1">
    <location>
        <begin position="167"/>
        <end position="202"/>
    </location>
</feature>
<evidence type="ECO:0000256" key="1">
    <source>
        <dbReference type="SAM" id="MobiDB-lite"/>
    </source>
</evidence>